<dbReference type="EMBL" id="CAJNOL010001580">
    <property type="protein sequence ID" value="CAF1385354.1"/>
    <property type="molecule type" value="Genomic_DNA"/>
</dbReference>
<proteinExistence type="inferred from homology"/>
<dbReference type="PANTHER" id="PTHR11214:SF314">
    <property type="entry name" value="HEXOSYLTRANSFERASE"/>
    <property type="match status" value="1"/>
</dbReference>
<evidence type="ECO:0000313" key="12">
    <source>
        <dbReference type="Proteomes" id="UP000663870"/>
    </source>
</evidence>
<evidence type="ECO:0000256" key="3">
    <source>
        <dbReference type="ARBA" id="ARBA00022676"/>
    </source>
</evidence>
<organism evidence="11 12">
    <name type="scientific">Rotaria sordida</name>
    <dbReference type="NCBI Taxonomy" id="392033"/>
    <lineage>
        <taxon>Eukaryota</taxon>
        <taxon>Metazoa</taxon>
        <taxon>Spiralia</taxon>
        <taxon>Gnathifera</taxon>
        <taxon>Rotifera</taxon>
        <taxon>Eurotatoria</taxon>
        <taxon>Bdelloidea</taxon>
        <taxon>Philodinida</taxon>
        <taxon>Philodinidae</taxon>
        <taxon>Rotaria</taxon>
    </lineage>
</organism>
<accession>A0A815K1Y3</accession>
<keyword evidence="6 10" id="KW-0735">Signal-anchor</keyword>
<keyword evidence="9 10" id="KW-0472">Membrane</keyword>
<keyword evidence="5 10" id="KW-0812">Transmembrane</keyword>
<keyword evidence="12" id="KW-1185">Reference proteome</keyword>
<gene>
    <name evidence="11" type="ORF">JXQ802_LOCUS33909</name>
</gene>
<comment type="subcellular location">
    <subcellularLocation>
        <location evidence="1 10">Golgi apparatus membrane</location>
        <topology evidence="1 10">Single-pass type II membrane protein</topology>
    </subcellularLocation>
</comment>
<keyword evidence="3 10" id="KW-0328">Glycosyltransferase</keyword>
<evidence type="ECO:0000256" key="4">
    <source>
        <dbReference type="ARBA" id="ARBA00022679"/>
    </source>
</evidence>
<dbReference type="Gene3D" id="3.90.550.50">
    <property type="match status" value="1"/>
</dbReference>
<dbReference type="Proteomes" id="UP000663870">
    <property type="component" value="Unassembled WGS sequence"/>
</dbReference>
<sequence>MFYKYNYMKKNSIMFFTKICISYILKRFRTLSLLKLIILIIIIFLFSIYILFFNKNHQLCDPAEQLSWFCPWPDPQTTVCTWDDHFPTITERVRSPESYEEFFSSLPRIQNPFEYNNLTLIECHEPSIDILIFVISKCSHASIRQSIRRTWGNTQLLKKYFPNIELKLLFLVDIDSKSEKKIELEYKYHKDIVQVNNLPEQYEYVTEREAALYEFIKLHCKQTKFIFKTDDDIFINTFLLLLLLSSKNNFQYLTNNKTIYSLFGFPIEYGLVVRHGIDQIGQRYVITQDEYSCSRYPTFLSGFGYLMSFKTCSLLINAYQTDSKPFPLSDVYFTGLLPQMMNIQRQTIFQNVDYRYQTKCSEEFFASENKPLACAASSDHFNGKESNGYKSFMNDYNLYWTKLRKQYDSLRTNHRD</sequence>
<evidence type="ECO:0000256" key="5">
    <source>
        <dbReference type="ARBA" id="ARBA00022692"/>
    </source>
</evidence>
<evidence type="ECO:0000256" key="2">
    <source>
        <dbReference type="ARBA" id="ARBA00008661"/>
    </source>
</evidence>
<reference evidence="11" key="1">
    <citation type="submission" date="2021-02" db="EMBL/GenBank/DDBJ databases">
        <authorList>
            <person name="Nowell W R."/>
        </authorList>
    </citation>
    <scope>NUCLEOTIDE SEQUENCE</scope>
</reference>
<comment type="similarity">
    <text evidence="2 10">Belongs to the glycosyltransferase 31 family.</text>
</comment>
<keyword evidence="7 10" id="KW-1133">Transmembrane helix</keyword>
<dbReference type="InterPro" id="IPR002659">
    <property type="entry name" value="Glyco_trans_31"/>
</dbReference>
<evidence type="ECO:0000256" key="10">
    <source>
        <dbReference type="RuleBase" id="RU363063"/>
    </source>
</evidence>
<dbReference type="Pfam" id="PF01762">
    <property type="entry name" value="Galactosyl_T"/>
    <property type="match status" value="1"/>
</dbReference>
<keyword evidence="4" id="KW-0808">Transferase</keyword>
<evidence type="ECO:0000256" key="9">
    <source>
        <dbReference type="ARBA" id="ARBA00023136"/>
    </source>
</evidence>
<evidence type="ECO:0000256" key="1">
    <source>
        <dbReference type="ARBA" id="ARBA00004323"/>
    </source>
</evidence>
<keyword evidence="8 10" id="KW-0333">Golgi apparatus</keyword>
<evidence type="ECO:0000256" key="7">
    <source>
        <dbReference type="ARBA" id="ARBA00022989"/>
    </source>
</evidence>
<name>A0A815K1Y3_9BILA</name>
<dbReference type="GO" id="GO:0000139">
    <property type="term" value="C:Golgi membrane"/>
    <property type="evidence" value="ECO:0007669"/>
    <property type="project" value="UniProtKB-SubCell"/>
</dbReference>
<evidence type="ECO:0000256" key="6">
    <source>
        <dbReference type="ARBA" id="ARBA00022968"/>
    </source>
</evidence>
<dbReference type="GO" id="GO:0006493">
    <property type="term" value="P:protein O-linked glycosylation"/>
    <property type="evidence" value="ECO:0007669"/>
    <property type="project" value="TreeGrafter"/>
</dbReference>
<dbReference type="PANTHER" id="PTHR11214">
    <property type="entry name" value="BETA-1,3-N-ACETYLGLUCOSAMINYLTRANSFERASE"/>
    <property type="match status" value="1"/>
</dbReference>
<feature type="transmembrane region" description="Helical" evidence="10">
    <location>
        <begin position="33"/>
        <end position="52"/>
    </location>
</feature>
<comment type="caution">
    <text evidence="11">The sequence shown here is derived from an EMBL/GenBank/DDBJ whole genome shotgun (WGS) entry which is preliminary data.</text>
</comment>
<dbReference type="AlphaFoldDB" id="A0A815K1Y3"/>
<evidence type="ECO:0000313" key="11">
    <source>
        <dbReference type="EMBL" id="CAF1385354.1"/>
    </source>
</evidence>
<evidence type="ECO:0000256" key="8">
    <source>
        <dbReference type="ARBA" id="ARBA00023034"/>
    </source>
</evidence>
<protein>
    <recommendedName>
        <fullName evidence="10">Hexosyltransferase</fullName>
        <ecNumber evidence="10">2.4.1.-</ecNumber>
    </recommendedName>
</protein>
<dbReference type="GO" id="GO:0016758">
    <property type="term" value="F:hexosyltransferase activity"/>
    <property type="evidence" value="ECO:0007669"/>
    <property type="project" value="InterPro"/>
</dbReference>
<dbReference type="EC" id="2.4.1.-" evidence="10"/>